<evidence type="ECO:0000259" key="8">
    <source>
        <dbReference type="PROSITE" id="PS51471"/>
    </source>
</evidence>
<evidence type="ECO:0000313" key="9">
    <source>
        <dbReference type="EMBL" id="CAE8738523.1"/>
    </source>
</evidence>
<comment type="caution">
    <text evidence="9">The sequence shown here is derived from an EMBL/GenBank/DDBJ whole genome shotgun (WGS) entry which is preliminary data.</text>
</comment>
<sequence length="293" mass="31895">MVGGGWNCRCRCFNAGSTRLLCARRLPSSRRGCSSCFLCQGGLAIWSYGKRSAHWRRLCPWRLRPLVNTQDPASAAAAGGPALQEGQASAAAPELKPVLESIDRLVGDVLAPRLGYDSRLCRVRTRSHAMFTCYPASSPEVKESPGAEGASQSSSFTQSVVQGPALGSGNSFSRGYLRHLDNVRNLDGGEDCGRVLTTILYFNEDWQESHGGALRLFETSTSLQVRAEVLPRLNRLIAFWADEVPHEVLPPRGRDRFACTFWYLDREADPASLAFEKAPAAAAMASAGPTFLD</sequence>
<dbReference type="InterPro" id="IPR006620">
    <property type="entry name" value="Pro_4_hyd_alph"/>
</dbReference>
<keyword evidence="5" id="KW-0560">Oxidoreductase</keyword>
<comment type="cofactor">
    <cofactor evidence="1">
        <name>L-ascorbate</name>
        <dbReference type="ChEBI" id="CHEBI:38290"/>
    </cofactor>
</comment>
<dbReference type="GO" id="GO:0071456">
    <property type="term" value="P:cellular response to hypoxia"/>
    <property type="evidence" value="ECO:0007669"/>
    <property type="project" value="TreeGrafter"/>
</dbReference>
<protein>
    <recommendedName>
        <fullName evidence="8">Fe2OG dioxygenase domain-containing protein</fullName>
    </recommendedName>
</protein>
<reference evidence="9" key="1">
    <citation type="submission" date="2021-02" db="EMBL/GenBank/DDBJ databases">
        <authorList>
            <person name="Dougan E. K."/>
            <person name="Rhodes N."/>
            <person name="Thang M."/>
            <person name="Chan C."/>
        </authorList>
    </citation>
    <scope>NUCLEOTIDE SEQUENCE</scope>
</reference>
<dbReference type="Proteomes" id="UP000626109">
    <property type="component" value="Unassembled WGS sequence"/>
</dbReference>
<dbReference type="AlphaFoldDB" id="A0A813LUW2"/>
<evidence type="ECO:0000256" key="6">
    <source>
        <dbReference type="ARBA" id="ARBA00023004"/>
    </source>
</evidence>
<dbReference type="GO" id="GO:0031418">
    <property type="term" value="F:L-ascorbic acid binding"/>
    <property type="evidence" value="ECO:0007669"/>
    <property type="project" value="UniProtKB-KW"/>
</dbReference>
<dbReference type="Gene3D" id="2.60.120.620">
    <property type="entry name" value="q2cbj1_9rhob like domain"/>
    <property type="match status" value="1"/>
</dbReference>
<evidence type="ECO:0000256" key="3">
    <source>
        <dbReference type="ARBA" id="ARBA00022896"/>
    </source>
</evidence>
<keyword evidence="6" id="KW-0408">Iron</keyword>
<feature type="region of interest" description="Disordered" evidence="7">
    <location>
        <begin position="137"/>
        <end position="160"/>
    </location>
</feature>
<keyword evidence="2" id="KW-0479">Metal-binding</keyword>
<dbReference type="PANTHER" id="PTHR12907:SF26">
    <property type="entry name" value="HIF PROLYL HYDROXYLASE, ISOFORM C"/>
    <property type="match status" value="1"/>
</dbReference>
<dbReference type="GO" id="GO:0031543">
    <property type="term" value="F:peptidyl-proline dioxygenase activity"/>
    <property type="evidence" value="ECO:0007669"/>
    <property type="project" value="TreeGrafter"/>
</dbReference>
<dbReference type="PANTHER" id="PTHR12907">
    <property type="entry name" value="EGL NINE HOMOLOG-RELATED"/>
    <property type="match status" value="1"/>
</dbReference>
<name>A0A813LUW2_POLGL</name>
<proteinExistence type="predicted"/>
<dbReference type="InterPro" id="IPR044862">
    <property type="entry name" value="Pro_4_hyd_alph_FE2OG_OXY"/>
</dbReference>
<keyword evidence="4" id="KW-0223">Dioxygenase</keyword>
<dbReference type="InterPro" id="IPR051559">
    <property type="entry name" value="HIF_prolyl_hydroxylases"/>
</dbReference>
<dbReference type="PROSITE" id="PS51471">
    <property type="entry name" value="FE2OG_OXY"/>
    <property type="match status" value="1"/>
</dbReference>
<dbReference type="EMBL" id="CAJNNW010036958">
    <property type="protein sequence ID" value="CAE8738523.1"/>
    <property type="molecule type" value="Genomic_DNA"/>
</dbReference>
<dbReference type="InterPro" id="IPR005123">
    <property type="entry name" value="Oxoglu/Fe-dep_dioxygenase_dom"/>
</dbReference>
<evidence type="ECO:0000313" key="10">
    <source>
        <dbReference type="Proteomes" id="UP000626109"/>
    </source>
</evidence>
<organism evidence="9 10">
    <name type="scientific">Polarella glacialis</name>
    <name type="common">Dinoflagellate</name>
    <dbReference type="NCBI Taxonomy" id="89957"/>
    <lineage>
        <taxon>Eukaryota</taxon>
        <taxon>Sar</taxon>
        <taxon>Alveolata</taxon>
        <taxon>Dinophyceae</taxon>
        <taxon>Suessiales</taxon>
        <taxon>Suessiaceae</taxon>
        <taxon>Polarella</taxon>
    </lineage>
</organism>
<dbReference type="Pfam" id="PF13640">
    <property type="entry name" value="2OG-FeII_Oxy_3"/>
    <property type="match status" value="1"/>
</dbReference>
<evidence type="ECO:0000256" key="7">
    <source>
        <dbReference type="SAM" id="MobiDB-lite"/>
    </source>
</evidence>
<dbReference type="GO" id="GO:0008198">
    <property type="term" value="F:ferrous iron binding"/>
    <property type="evidence" value="ECO:0007669"/>
    <property type="project" value="TreeGrafter"/>
</dbReference>
<feature type="compositionally biased region" description="Low complexity" evidence="7">
    <location>
        <begin position="151"/>
        <end position="160"/>
    </location>
</feature>
<gene>
    <name evidence="9" type="ORF">PGLA2088_LOCUS49236</name>
</gene>
<feature type="domain" description="Fe2OG dioxygenase" evidence="8">
    <location>
        <begin position="153"/>
        <end position="265"/>
    </location>
</feature>
<evidence type="ECO:0000256" key="2">
    <source>
        <dbReference type="ARBA" id="ARBA00022723"/>
    </source>
</evidence>
<accession>A0A813LUW2</accession>
<evidence type="ECO:0000256" key="1">
    <source>
        <dbReference type="ARBA" id="ARBA00001961"/>
    </source>
</evidence>
<dbReference type="SMART" id="SM00702">
    <property type="entry name" value="P4Hc"/>
    <property type="match status" value="1"/>
</dbReference>
<keyword evidence="3" id="KW-0847">Vitamin C</keyword>
<evidence type="ECO:0000256" key="4">
    <source>
        <dbReference type="ARBA" id="ARBA00022964"/>
    </source>
</evidence>
<evidence type="ECO:0000256" key="5">
    <source>
        <dbReference type="ARBA" id="ARBA00023002"/>
    </source>
</evidence>